<dbReference type="PANTHER" id="PTHR32071">
    <property type="entry name" value="TRANSCRIPTIONAL REGULATORY PROTEIN"/>
    <property type="match status" value="1"/>
</dbReference>
<evidence type="ECO:0000256" key="5">
    <source>
        <dbReference type="ARBA" id="ARBA00023163"/>
    </source>
</evidence>
<dbReference type="InterPro" id="IPR058031">
    <property type="entry name" value="AAA_lid_NorR"/>
</dbReference>
<dbReference type="SUPFAM" id="SSF52540">
    <property type="entry name" value="P-loop containing nucleoside triphosphate hydrolases"/>
    <property type="match status" value="1"/>
</dbReference>
<dbReference type="GO" id="GO:0006355">
    <property type="term" value="P:regulation of DNA-templated transcription"/>
    <property type="evidence" value="ECO:0007669"/>
    <property type="project" value="InterPro"/>
</dbReference>
<proteinExistence type="predicted"/>
<evidence type="ECO:0000256" key="2">
    <source>
        <dbReference type="ARBA" id="ARBA00022840"/>
    </source>
</evidence>
<dbReference type="SUPFAM" id="SSF46689">
    <property type="entry name" value="Homeodomain-like"/>
    <property type="match status" value="1"/>
</dbReference>
<dbReference type="SMART" id="SM00382">
    <property type="entry name" value="AAA"/>
    <property type="match status" value="1"/>
</dbReference>
<dbReference type="Pfam" id="PF25601">
    <property type="entry name" value="AAA_lid_14"/>
    <property type="match status" value="1"/>
</dbReference>
<dbReference type="Gene3D" id="3.40.50.300">
    <property type="entry name" value="P-loop containing nucleotide triphosphate hydrolases"/>
    <property type="match status" value="1"/>
</dbReference>
<evidence type="ECO:0000313" key="6">
    <source>
        <dbReference type="EMBL" id="EWF90215.1"/>
    </source>
</evidence>
<evidence type="ECO:0000256" key="3">
    <source>
        <dbReference type="ARBA" id="ARBA00023015"/>
    </source>
</evidence>
<dbReference type="Pfam" id="PF13188">
    <property type="entry name" value="PAS_8"/>
    <property type="match status" value="1"/>
</dbReference>
<comment type="caution">
    <text evidence="6">The sequence shown here is derived from an EMBL/GenBank/DDBJ whole genome shotgun (WGS) entry which is preliminary data.</text>
</comment>
<dbReference type="PANTHER" id="PTHR32071:SF117">
    <property type="entry name" value="PTS-DEPENDENT DIHYDROXYACETONE KINASE OPERON REGULATORY PROTEIN-RELATED"/>
    <property type="match status" value="1"/>
</dbReference>
<dbReference type="GO" id="GO:0005524">
    <property type="term" value="F:ATP binding"/>
    <property type="evidence" value="ECO:0007669"/>
    <property type="project" value="UniProtKB-KW"/>
</dbReference>
<dbReference type="CDD" id="cd00130">
    <property type="entry name" value="PAS"/>
    <property type="match status" value="1"/>
</dbReference>
<dbReference type="FunFam" id="3.40.50.300:FF:000006">
    <property type="entry name" value="DNA-binding transcriptional regulator NtrC"/>
    <property type="match status" value="1"/>
</dbReference>
<dbReference type="InterPro" id="IPR002197">
    <property type="entry name" value="HTH_Fis"/>
</dbReference>
<dbReference type="RefSeq" id="WP_004851901.1">
    <property type="nucleotide sequence ID" value="NZ_CABEJE010000008.1"/>
</dbReference>
<keyword evidence="5" id="KW-0804">Transcription</keyword>
<dbReference type="CDD" id="cd00009">
    <property type="entry name" value="AAA"/>
    <property type="match status" value="1"/>
</dbReference>
<dbReference type="Gene3D" id="3.30.450.20">
    <property type="entry name" value="PAS domain"/>
    <property type="match status" value="1"/>
</dbReference>
<protein>
    <submittedName>
        <fullName evidence="6">Uncharacterized protein</fullName>
    </submittedName>
</protein>
<dbReference type="GO" id="GO:0043565">
    <property type="term" value="F:sequence-specific DNA binding"/>
    <property type="evidence" value="ECO:0007669"/>
    <property type="project" value="InterPro"/>
</dbReference>
<dbReference type="PROSITE" id="PS00675">
    <property type="entry name" value="SIGMA54_INTERACT_1"/>
    <property type="match status" value="1"/>
</dbReference>
<organism evidence="6 7">
    <name type="scientific">Klebsiella michiganensis</name>
    <dbReference type="NCBI Taxonomy" id="1134687"/>
    <lineage>
        <taxon>Bacteria</taxon>
        <taxon>Pseudomonadati</taxon>
        <taxon>Pseudomonadota</taxon>
        <taxon>Gammaproteobacteria</taxon>
        <taxon>Enterobacterales</taxon>
        <taxon>Enterobacteriaceae</taxon>
        <taxon>Klebsiella/Raoultella group</taxon>
        <taxon>Klebsiella</taxon>
    </lineage>
</organism>
<dbReference type="SMART" id="SM00091">
    <property type="entry name" value="PAS"/>
    <property type="match status" value="1"/>
</dbReference>
<keyword evidence="3" id="KW-0805">Transcription regulation</keyword>
<dbReference type="InterPro" id="IPR002078">
    <property type="entry name" value="Sigma_54_int"/>
</dbReference>
<dbReference type="Proteomes" id="UP000020202">
    <property type="component" value="Unassembled WGS sequence"/>
</dbReference>
<dbReference type="InterPro" id="IPR000014">
    <property type="entry name" value="PAS"/>
</dbReference>
<keyword evidence="4" id="KW-0238">DNA-binding</keyword>
<dbReference type="InterPro" id="IPR003593">
    <property type="entry name" value="AAA+_ATPase"/>
</dbReference>
<dbReference type="EMBL" id="JCNZ01000008">
    <property type="protein sequence ID" value="EWF90215.1"/>
    <property type="molecule type" value="Genomic_DNA"/>
</dbReference>
<reference evidence="6 7" key="1">
    <citation type="submission" date="2014-01" db="EMBL/GenBank/DDBJ databases">
        <title>The Genome Sequence of Klebsiella oxytoca MGH 27.</title>
        <authorList>
            <consortium name="The Broad Institute Genomics Platform"/>
            <consortium name="The Broad Institute Genome Sequencing Center for Infectious Disease"/>
            <person name="Murphy C."/>
            <person name="Cosimi L."/>
            <person name="Cerqueira G."/>
            <person name="Feldgarden M."/>
            <person name="Earl A."/>
            <person name="Hung D."/>
            <person name="Onderdonk A.B."/>
            <person name="Ferraro M.J."/>
            <person name="Hooper D."/>
            <person name="Dekker J."/>
            <person name="O'Brien T."/>
            <person name="Huang S."/>
            <person name="Quan V."/>
            <person name="Ernst C."/>
            <person name="Delaney M."/>
            <person name="DuBois A."/>
            <person name="Kim D.S."/>
            <person name="Young S.K."/>
            <person name="Zeng Q."/>
            <person name="Gargeya S."/>
            <person name="Fitzgerald M."/>
            <person name="Abouelleil A."/>
            <person name="Alvarado L."/>
            <person name="Berlin A.M."/>
            <person name="Chapman S.B."/>
            <person name="Gainer-Dewar J."/>
            <person name="Goldberg J."/>
            <person name="Gnerre S."/>
            <person name="Griggs A."/>
            <person name="Gujja S."/>
            <person name="Hansen M."/>
            <person name="Howarth C."/>
            <person name="Imamovic A."/>
            <person name="Ireland A."/>
            <person name="Larimer J."/>
            <person name="McCowan C."/>
            <person name="Murphy C."/>
            <person name="Pearson M."/>
            <person name="Poon T.W."/>
            <person name="Priest M."/>
            <person name="Roberts A."/>
            <person name="Saif S."/>
            <person name="Shea T."/>
            <person name="Sykes S."/>
            <person name="Wortman J."/>
            <person name="Nusbaum C."/>
            <person name="Birren B."/>
        </authorList>
    </citation>
    <scope>NUCLEOTIDE SEQUENCE [LARGE SCALE GENOMIC DNA]</scope>
    <source>
        <strain evidence="6 7">MGH 27</strain>
    </source>
</reference>
<name>A0A7H5AB22_9ENTR</name>
<evidence type="ECO:0000313" key="7">
    <source>
        <dbReference type="Proteomes" id="UP000020202"/>
    </source>
</evidence>
<dbReference type="Gene3D" id="1.10.10.60">
    <property type="entry name" value="Homeodomain-like"/>
    <property type="match status" value="1"/>
</dbReference>
<keyword evidence="2" id="KW-0067">ATP-binding</keyword>
<dbReference type="SUPFAM" id="SSF55785">
    <property type="entry name" value="PYP-like sensor domain (PAS domain)"/>
    <property type="match status" value="1"/>
</dbReference>
<dbReference type="AlphaFoldDB" id="A0A7H5AB22"/>
<accession>A0A7H5AB22</accession>
<dbReference type="InterPro" id="IPR025662">
    <property type="entry name" value="Sigma_54_int_dom_ATP-bd_1"/>
</dbReference>
<dbReference type="Gene3D" id="1.10.8.60">
    <property type="match status" value="1"/>
</dbReference>
<sequence length="596" mass="66666">MIPSKAPSILMQIQPTIQKFARMLSSVLQLEVEIVDNELYRVAGTGAYSKQIGYKLNSNSRLLRYIIETQTEKVVTHSRFDPLCKDCNNKEKCEEKAFLGTPVMYHDRCVGVISLVALTREQQERINANIQEFSDYVRHVSTIFVSRFLQERAVGDNIHKIFLTMIENMDQGVLVVGNDQRVKFANQAALKIMSVTQGQVIGKSIQFQPLTFEDNFKHGHMQHIISFDDRKELIIGQLHAVQDQWLFLMAFHQSHSSADFSCGQEGPQIEAMVGECRPMRQLKKLISRVAPSPSSVMIAGESGTGKEVVARAIHKLSDRHAKPFIAINCAAIPEQLLESELFGYVKGAFTGASANGKTGLIQAANSGTLFLDEIGDMPLTLQAKLLRAIESREIQPVGASHPVQVDIRIISATNQNLEQYIAEGKFREDLYYRLNVIPLRLPPLRERQDDIELLIHYFLHLHTGRLNLVYPGVAQDVIDFLKRYRWPGNIRELSNLMEYLVNVVPSGEIIDMSLLPPNLLSSGGAASQATSSASAPATATLTQEENVTALEEMERQMIRDALSRYSNKKQAADELGIGIATLYRKIKKYSLAAGQN</sequence>
<dbReference type="PROSITE" id="PS50045">
    <property type="entry name" value="SIGMA54_INTERACT_4"/>
    <property type="match status" value="1"/>
</dbReference>
<dbReference type="Pfam" id="PF02954">
    <property type="entry name" value="HTH_8"/>
    <property type="match status" value="1"/>
</dbReference>
<dbReference type="InterPro" id="IPR035965">
    <property type="entry name" value="PAS-like_dom_sf"/>
</dbReference>
<dbReference type="InterPro" id="IPR027417">
    <property type="entry name" value="P-loop_NTPase"/>
</dbReference>
<dbReference type="PROSITE" id="PS00688">
    <property type="entry name" value="SIGMA54_INTERACT_3"/>
    <property type="match status" value="1"/>
</dbReference>
<evidence type="ECO:0000256" key="4">
    <source>
        <dbReference type="ARBA" id="ARBA00023125"/>
    </source>
</evidence>
<dbReference type="InterPro" id="IPR009057">
    <property type="entry name" value="Homeodomain-like_sf"/>
</dbReference>
<dbReference type="Pfam" id="PF00158">
    <property type="entry name" value="Sigma54_activat"/>
    <property type="match status" value="1"/>
</dbReference>
<gene>
    <name evidence="6" type="ORF">L373_02726</name>
</gene>
<dbReference type="PROSITE" id="PS50112">
    <property type="entry name" value="PAS"/>
    <property type="match status" value="1"/>
</dbReference>
<dbReference type="InterPro" id="IPR025944">
    <property type="entry name" value="Sigma_54_int_dom_CS"/>
</dbReference>
<keyword evidence="1" id="KW-0547">Nucleotide-binding</keyword>
<evidence type="ECO:0000256" key="1">
    <source>
        <dbReference type="ARBA" id="ARBA00022741"/>
    </source>
</evidence>